<dbReference type="PIRSF" id="PIRSF001213">
    <property type="entry name" value="Psome_endopept_beta"/>
    <property type="match status" value="1"/>
</dbReference>
<dbReference type="Pfam" id="PF00227">
    <property type="entry name" value="Proteasome"/>
    <property type="match status" value="1"/>
</dbReference>
<dbReference type="Gene3D" id="3.60.20.10">
    <property type="entry name" value="Glutamine Phosphoribosylpyrophosphate, subunit 1, domain 1"/>
    <property type="match status" value="1"/>
</dbReference>
<evidence type="ECO:0000256" key="1">
    <source>
        <dbReference type="ARBA" id="ARBA00022490"/>
    </source>
</evidence>
<keyword evidence="2 4" id="KW-0647">Proteasome</keyword>
<gene>
    <name evidence="5" type="ORF">FNK824_LOCUS730</name>
</gene>
<dbReference type="InterPro" id="IPR016295">
    <property type="entry name" value="Proteasome_beta4"/>
</dbReference>
<sequence>MLNEFNPCRPCWDTINDKDDFNINHSYKNYTISPLETKVERNIRTRTVTPVVTGSSVAAFTFNGGVILAADVLGSYGSLAKYRNISRIHQVNDRTVLGLGGDLSDADYIKEAIDTKVEQDIIEEDGSKMTPLALYAWSTRLMYYRRTQLNPLLTNVIVAGMENNEPFLGRVNDKGSAYKEFLIITGIGIHLAQGWIRTILETSSQLNKQQAEQLMDRIIKQLYYRDCRAFARYQVCIVTNDNVEFKVKEVQPDWSLASSLSVT</sequence>
<evidence type="ECO:0000256" key="4">
    <source>
        <dbReference type="PIRNR" id="PIRNR001213"/>
    </source>
</evidence>
<comment type="caution">
    <text evidence="5">The sequence shown here is derived from an EMBL/GenBank/DDBJ whole genome shotgun (WGS) entry which is preliminary data.</text>
</comment>
<name>A0A818JRH4_9BILA</name>
<dbReference type="Proteomes" id="UP000663874">
    <property type="component" value="Unassembled WGS sequence"/>
</dbReference>
<protein>
    <recommendedName>
        <fullName evidence="4">Proteasome subunit beta</fullName>
    </recommendedName>
</protein>
<dbReference type="AlphaFoldDB" id="A0A818JRH4"/>
<dbReference type="GO" id="GO:0005737">
    <property type="term" value="C:cytoplasm"/>
    <property type="evidence" value="ECO:0007669"/>
    <property type="project" value="UniProtKB-SubCell"/>
</dbReference>
<comment type="subcellular location">
    <subcellularLocation>
        <location evidence="4">Cytoplasm</location>
    </subcellularLocation>
    <subcellularLocation>
        <location evidence="4">Nucleus</location>
    </subcellularLocation>
</comment>
<proteinExistence type="inferred from homology"/>
<evidence type="ECO:0000313" key="5">
    <source>
        <dbReference type="EMBL" id="CAF3546409.1"/>
    </source>
</evidence>
<reference evidence="5" key="1">
    <citation type="submission" date="2021-02" db="EMBL/GenBank/DDBJ databases">
        <authorList>
            <person name="Nowell W R."/>
        </authorList>
    </citation>
    <scope>NUCLEOTIDE SEQUENCE</scope>
</reference>
<evidence type="ECO:0000313" key="6">
    <source>
        <dbReference type="Proteomes" id="UP000663874"/>
    </source>
</evidence>
<dbReference type="PANTHER" id="PTHR32194:SF6">
    <property type="entry name" value="PROTEASOME SUBUNIT BETA"/>
    <property type="match status" value="1"/>
</dbReference>
<dbReference type="GO" id="GO:0019774">
    <property type="term" value="C:proteasome core complex, beta-subunit complex"/>
    <property type="evidence" value="ECO:0007669"/>
    <property type="project" value="UniProtKB-UniRule"/>
</dbReference>
<dbReference type="InterPro" id="IPR023333">
    <property type="entry name" value="Proteasome_suB-type"/>
</dbReference>
<comment type="function">
    <text evidence="4">Non-catalytic component of the proteasome.</text>
</comment>
<comment type="similarity">
    <text evidence="4">Belongs to the peptidase T1B family.</text>
</comment>
<dbReference type="InterPro" id="IPR029055">
    <property type="entry name" value="Ntn_hydrolases_N"/>
</dbReference>
<dbReference type="SUPFAM" id="SSF56235">
    <property type="entry name" value="N-terminal nucleophile aminohydrolases (Ntn hydrolases)"/>
    <property type="match status" value="1"/>
</dbReference>
<dbReference type="InterPro" id="IPR016050">
    <property type="entry name" value="Proteasome_bsu_CS"/>
</dbReference>
<evidence type="ECO:0000256" key="2">
    <source>
        <dbReference type="ARBA" id="ARBA00022942"/>
    </source>
</evidence>
<dbReference type="EMBL" id="CAJOBE010000033">
    <property type="protein sequence ID" value="CAF3546409.1"/>
    <property type="molecule type" value="Genomic_DNA"/>
</dbReference>
<dbReference type="InterPro" id="IPR001353">
    <property type="entry name" value="Proteasome_sua/b"/>
</dbReference>
<evidence type="ECO:0000256" key="3">
    <source>
        <dbReference type="ARBA" id="ARBA00023242"/>
    </source>
</evidence>
<dbReference type="PANTHER" id="PTHR32194">
    <property type="entry name" value="METALLOPROTEASE TLDD"/>
    <property type="match status" value="1"/>
</dbReference>
<dbReference type="PROSITE" id="PS00854">
    <property type="entry name" value="PROTEASOME_BETA_1"/>
    <property type="match status" value="1"/>
</dbReference>
<dbReference type="GO" id="GO:0005634">
    <property type="term" value="C:nucleus"/>
    <property type="evidence" value="ECO:0007669"/>
    <property type="project" value="UniProtKB-SubCell"/>
</dbReference>
<dbReference type="GO" id="GO:0051603">
    <property type="term" value="P:proteolysis involved in protein catabolic process"/>
    <property type="evidence" value="ECO:0007669"/>
    <property type="project" value="InterPro"/>
</dbReference>
<keyword evidence="1 4" id="KW-0963">Cytoplasm</keyword>
<keyword evidence="3 4" id="KW-0539">Nucleus</keyword>
<accession>A0A818JRH4</accession>
<organism evidence="5 6">
    <name type="scientific">Rotaria sordida</name>
    <dbReference type="NCBI Taxonomy" id="392033"/>
    <lineage>
        <taxon>Eukaryota</taxon>
        <taxon>Metazoa</taxon>
        <taxon>Spiralia</taxon>
        <taxon>Gnathifera</taxon>
        <taxon>Rotifera</taxon>
        <taxon>Eurotatoria</taxon>
        <taxon>Bdelloidea</taxon>
        <taxon>Philodinida</taxon>
        <taxon>Philodinidae</taxon>
        <taxon>Rotaria</taxon>
    </lineage>
</organism>